<dbReference type="SUPFAM" id="SSF56796">
    <property type="entry name" value="Dehydroquinate synthase-like"/>
    <property type="match status" value="1"/>
</dbReference>
<keyword evidence="7" id="KW-0443">Lipid metabolism</keyword>
<evidence type="ECO:0000313" key="10">
    <source>
        <dbReference type="EMBL" id="GAA6497227.1"/>
    </source>
</evidence>
<dbReference type="Proteomes" id="UP001600941">
    <property type="component" value="Unassembled WGS sequence"/>
</dbReference>
<reference evidence="10 11" key="1">
    <citation type="submission" date="2024-04" db="EMBL/GenBank/DDBJ databases">
        <title>Defined microbial consortia suppress multidrug-resistant proinflammatory Enterobacteriaceae via ecological control.</title>
        <authorList>
            <person name="Furuichi M."/>
            <person name="Kawaguchi T."/>
            <person name="Pust M."/>
            <person name="Yasuma K."/>
            <person name="Plichta D."/>
            <person name="Hasegawa N."/>
            <person name="Ohya T."/>
            <person name="Bhattarai S."/>
            <person name="Sasajima S."/>
            <person name="Aoto Y."/>
            <person name="Tuganbaev T."/>
            <person name="Yaginuma M."/>
            <person name="Ueda M."/>
            <person name="Okahashi N."/>
            <person name="Amafuji K."/>
            <person name="Kiridooshi Y."/>
            <person name="Sugita K."/>
            <person name="Strazar M."/>
            <person name="Skelly A."/>
            <person name="Suda W."/>
            <person name="Hattori M."/>
            <person name="Nakamoto N."/>
            <person name="Caballero S."/>
            <person name="Norman J."/>
            <person name="Olle B."/>
            <person name="Tanoue T."/>
            <person name="Arita M."/>
            <person name="Bucci V."/>
            <person name="Atarashi K."/>
            <person name="Xavier R."/>
            <person name="Honda K."/>
        </authorList>
    </citation>
    <scope>NUCLEOTIDE SEQUENCE [LARGE SCALE GENOMIC DNA]</scope>
    <source>
        <strain evidence="11">k34-0107-D12</strain>
    </source>
</reference>
<keyword evidence="5" id="KW-0560">Oxidoreductase</keyword>
<dbReference type="InterPro" id="IPR016205">
    <property type="entry name" value="Glycerol_DH"/>
</dbReference>
<keyword evidence="2" id="KW-0444">Lipid biosynthesis</keyword>
<dbReference type="RefSeq" id="WP_227210881.1">
    <property type="nucleotide sequence ID" value="NZ_BAABZQ010000001.1"/>
</dbReference>
<evidence type="ECO:0000256" key="6">
    <source>
        <dbReference type="ARBA" id="ARBA00023027"/>
    </source>
</evidence>
<accession>A0ABQ0BLB0</accession>
<evidence type="ECO:0008006" key="12">
    <source>
        <dbReference type="Google" id="ProtNLM"/>
    </source>
</evidence>
<evidence type="ECO:0000256" key="4">
    <source>
        <dbReference type="ARBA" id="ARBA00022857"/>
    </source>
</evidence>
<gene>
    <name evidence="10" type="ORF">K340107D12_00430</name>
</gene>
<name>A0ABQ0BLB0_9FIRM</name>
<dbReference type="Gene3D" id="1.20.1090.10">
    <property type="entry name" value="Dehydroquinate synthase-like - alpha domain"/>
    <property type="match status" value="1"/>
</dbReference>
<evidence type="ECO:0000256" key="5">
    <source>
        <dbReference type="ARBA" id="ARBA00023002"/>
    </source>
</evidence>
<sequence length="347" mass="39707">MAKKMFTTIYGRNLVGELKNIVQRPYLVVTMEDLWEKFKDEFDDDCIVHFVKTLEYDEIMANIEKLPKFEAVIGMGGGQAVDYAKTVAWKTHMPLYQVPTSIATNAVFGHRAGLRFNSVVRYVGYVEPVAVYVDYDVIQSGPKALNRSGVCDVLCYNNSMFDWKYAADQGKCEEKWPYDQEMVDEVKEVYQSVVDNLDDIYELNEKGIRVLTEGLRWGGAAFHNNGWNPRPIEGSDHFLFYTLEYMTKKKFIHGQPVCLGIFVGSAMGGNDPDGILDIIHKAGVEIRPEGMGITWDDVFAAIKYEKEFLESHGYWYTVVNDFKVTDEFCRMIKDKVIAKYGEWEAAL</sequence>
<protein>
    <recommendedName>
        <fullName evidence="12">Iron-containing alcohol dehydrogenase</fullName>
    </recommendedName>
</protein>
<dbReference type="EMBL" id="BAABZQ010000001">
    <property type="protein sequence ID" value="GAA6497227.1"/>
    <property type="molecule type" value="Genomic_DNA"/>
</dbReference>
<keyword evidence="3" id="KW-0479">Metal-binding</keyword>
<dbReference type="PANTHER" id="PTHR43616:SF5">
    <property type="entry name" value="GLYCEROL DEHYDROGENASE 1"/>
    <property type="match status" value="1"/>
</dbReference>
<evidence type="ECO:0000256" key="3">
    <source>
        <dbReference type="ARBA" id="ARBA00022723"/>
    </source>
</evidence>
<evidence type="ECO:0000256" key="7">
    <source>
        <dbReference type="ARBA" id="ARBA00023098"/>
    </source>
</evidence>
<keyword evidence="6" id="KW-0520">NAD</keyword>
<dbReference type="InterPro" id="IPR032837">
    <property type="entry name" value="G1PDH"/>
</dbReference>
<evidence type="ECO:0000256" key="8">
    <source>
        <dbReference type="ARBA" id="ARBA00023209"/>
    </source>
</evidence>
<organism evidence="10 11">
    <name type="scientific">Blautia parvula</name>
    <dbReference type="NCBI Taxonomy" id="2877527"/>
    <lineage>
        <taxon>Bacteria</taxon>
        <taxon>Bacillati</taxon>
        <taxon>Bacillota</taxon>
        <taxon>Clostridia</taxon>
        <taxon>Lachnospirales</taxon>
        <taxon>Lachnospiraceae</taxon>
        <taxon>Blautia</taxon>
    </lineage>
</organism>
<evidence type="ECO:0000313" key="11">
    <source>
        <dbReference type="Proteomes" id="UP001600941"/>
    </source>
</evidence>
<evidence type="ECO:0000256" key="1">
    <source>
        <dbReference type="ARBA" id="ARBA00022490"/>
    </source>
</evidence>
<evidence type="ECO:0000256" key="9">
    <source>
        <dbReference type="ARBA" id="ARBA00023264"/>
    </source>
</evidence>
<comment type="caution">
    <text evidence="10">The sequence shown here is derived from an EMBL/GenBank/DDBJ whole genome shotgun (WGS) entry which is preliminary data.</text>
</comment>
<dbReference type="Gene3D" id="3.40.50.1970">
    <property type="match status" value="1"/>
</dbReference>
<keyword evidence="1" id="KW-0963">Cytoplasm</keyword>
<keyword evidence="4" id="KW-0521">NADP</keyword>
<dbReference type="PANTHER" id="PTHR43616">
    <property type="entry name" value="GLYCEROL DEHYDROGENASE"/>
    <property type="match status" value="1"/>
</dbReference>
<keyword evidence="8" id="KW-0594">Phospholipid biosynthesis</keyword>
<proteinExistence type="predicted"/>
<keyword evidence="9" id="KW-1208">Phospholipid metabolism</keyword>
<keyword evidence="11" id="KW-1185">Reference proteome</keyword>
<evidence type="ECO:0000256" key="2">
    <source>
        <dbReference type="ARBA" id="ARBA00022516"/>
    </source>
</evidence>
<dbReference type="Pfam" id="PF13685">
    <property type="entry name" value="Fe-ADH_2"/>
    <property type="match status" value="1"/>
</dbReference>